<dbReference type="Gene3D" id="3.40.228.10">
    <property type="entry name" value="Dimethylsulfoxide Reductase, domain 2"/>
    <property type="match status" value="1"/>
</dbReference>
<dbReference type="GO" id="GO:0030151">
    <property type="term" value="F:molybdenum ion binding"/>
    <property type="evidence" value="ECO:0007669"/>
    <property type="project" value="TreeGrafter"/>
</dbReference>
<dbReference type="Proteomes" id="UP000207598">
    <property type="component" value="Unassembled WGS sequence"/>
</dbReference>
<accession>A0A238K7G0</accession>
<comment type="similarity">
    <text evidence="2">Belongs to the prokaryotic molybdopterin-containing oxidoreductase family.</text>
</comment>
<keyword evidence="5 9" id="KW-0560">Oxidoreductase</keyword>
<keyword evidence="3" id="KW-0500">Molybdenum</keyword>
<dbReference type="PANTHER" id="PTHR43742:SF10">
    <property type="entry name" value="TRIMETHYLAMINE-N-OXIDE REDUCTASE 2"/>
    <property type="match status" value="1"/>
</dbReference>
<feature type="domain" description="Molybdopterin dinucleotide-binding" evidence="7">
    <location>
        <begin position="625"/>
        <end position="740"/>
    </location>
</feature>
<dbReference type="GO" id="GO:0030288">
    <property type="term" value="C:outer membrane-bounded periplasmic space"/>
    <property type="evidence" value="ECO:0007669"/>
    <property type="project" value="TreeGrafter"/>
</dbReference>
<dbReference type="InterPro" id="IPR006657">
    <property type="entry name" value="MoPterin_dinucl-bd_dom"/>
</dbReference>
<dbReference type="PANTHER" id="PTHR43742">
    <property type="entry name" value="TRIMETHYLAMINE-N-OXIDE REDUCTASE"/>
    <property type="match status" value="1"/>
</dbReference>
<evidence type="ECO:0000259" key="7">
    <source>
        <dbReference type="Pfam" id="PF01568"/>
    </source>
</evidence>
<dbReference type="CDD" id="cd02793">
    <property type="entry name" value="MopB_CT_DMSOR-BSOR-TMAOR"/>
    <property type="match status" value="1"/>
</dbReference>
<dbReference type="GO" id="GO:0009055">
    <property type="term" value="F:electron transfer activity"/>
    <property type="evidence" value="ECO:0007669"/>
    <property type="project" value="TreeGrafter"/>
</dbReference>
<evidence type="ECO:0000259" key="6">
    <source>
        <dbReference type="Pfam" id="PF00384"/>
    </source>
</evidence>
<dbReference type="InterPro" id="IPR050612">
    <property type="entry name" value="Prok_Mopterin_Oxidored"/>
</dbReference>
<dbReference type="InterPro" id="IPR041460">
    <property type="entry name" value="Molybdopterin_N"/>
</dbReference>
<dbReference type="SUPFAM" id="SSF53706">
    <property type="entry name" value="Formate dehydrogenase/DMSO reductase, domains 1-3"/>
    <property type="match status" value="1"/>
</dbReference>
<evidence type="ECO:0000256" key="5">
    <source>
        <dbReference type="ARBA" id="ARBA00023002"/>
    </source>
</evidence>
<dbReference type="Pfam" id="PF01568">
    <property type="entry name" value="Molydop_binding"/>
    <property type="match status" value="1"/>
</dbReference>
<feature type="domain" description="Molybdopterin oxidoreductase N-terminal" evidence="8">
    <location>
        <begin position="10"/>
        <end position="47"/>
    </location>
</feature>
<evidence type="ECO:0000256" key="3">
    <source>
        <dbReference type="ARBA" id="ARBA00022505"/>
    </source>
</evidence>
<feature type="domain" description="Molybdopterin oxidoreductase" evidence="6">
    <location>
        <begin position="54"/>
        <end position="509"/>
    </location>
</feature>
<protein>
    <submittedName>
        <fullName evidence="9">Dimethyl sulfoxide/trimethylamine N-oxide reductase</fullName>
        <ecNumber evidence="9">1.7.2.3</ecNumber>
    </submittedName>
</protein>
<dbReference type="CDD" id="cd02769">
    <property type="entry name" value="MopB_DMSOR-BSOR-TMAOR"/>
    <property type="match status" value="1"/>
</dbReference>
<name>A0A238K7G0_9RHOB</name>
<evidence type="ECO:0000256" key="2">
    <source>
        <dbReference type="ARBA" id="ARBA00010312"/>
    </source>
</evidence>
<dbReference type="Gene3D" id="3.90.55.10">
    <property type="entry name" value="Dimethylsulfoxide Reductase, domain 3"/>
    <property type="match status" value="1"/>
</dbReference>
<evidence type="ECO:0000259" key="8">
    <source>
        <dbReference type="Pfam" id="PF18364"/>
    </source>
</evidence>
<dbReference type="Pfam" id="PF18364">
    <property type="entry name" value="Molybdopterin_N"/>
    <property type="match status" value="1"/>
</dbReference>
<keyword evidence="10" id="KW-1185">Reference proteome</keyword>
<dbReference type="GO" id="GO:0009061">
    <property type="term" value="P:anaerobic respiration"/>
    <property type="evidence" value="ECO:0007669"/>
    <property type="project" value="TreeGrafter"/>
</dbReference>
<evidence type="ECO:0000256" key="1">
    <source>
        <dbReference type="ARBA" id="ARBA00001942"/>
    </source>
</evidence>
<dbReference type="Gene3D" id="3.40.50.740">
    <property type="match status" value="1"/>
</dbReference>
<dbReference type="OrthoDB" id="9759518at2"/>
<gene>
    <name evidence="9" type="primary">dmsA</name>
    <name evidence="9" type="ORF">MAA8898_01692</name>
</gene>
<organism evidence="9 10">
    <name type="scientific">Maliponia aquimaris</name>
    <dbReference type="NCBI Taxonomy" id="1673631"/>
    <lineage>
        <taxon>Bacteria</taxon>
        <taxon>Pseudomonadati</taxon>
        <taxon>Pseudomonadota</taxon>
        <taxon>Alphaproteobacteria</taxon>
        <taxon>Rhodobacterales</taxon>
        <taxon>Paracoccaceae</taxon>
        <taxon>Maliponia</taxon>
    </lineage>
</organism>
<sequence>MGERHRDLLTSAHWGTYWVDVENGKVTALRDFAPDPDPSPIGHGIVSVLEGPTRITRPMVRRGWLEHGPGGDTHKRGEDEYVPVTWDQMNKIVADEITRIRQTFGNGALYAGSYGWASAGRFHHAQGQLKRFLNLAGGYVRSVDTYSHAAAEVVTPHVIGGFDMLVKDTTTWGSIIEHAELFVAFGGVPVKNGQISQGGTGRHIQRGALREAHAAGVGFVNVSPLRSDLLEELDAHWIAPRPSTDTALMLALCHTLLAEGLHDPAFLSRYCTGFDRFAAYLTGDSDGTPKSADWAAPICDLPADTIRNLARRMARSRTMISVSWSLTRQDHGEMCYWAAISLAAMLGQIGQPGTGIGFGYSAENFIGASLHYPRFASVPQGRNPVDDFIPVARITEMLENPGGIYDYNGQRRTFPDIRMIWWAGGNPFHHHQDLNRFRKALAKAETIVVNDWCWTAMARHADIVLPCTTTLERADIALNPRDPVQVVMDPVIPPVGEARSDHDIFRGIAGALGFEQQFTEGRTPEEWMRHLYDVSRQQAAEKGIEMPGWDQFQRDGWFTIPGPAQEQVLLSGFRADPQAHPLTTPSGRIELFSETVASFAYDDYPGHAAWTEPQEWLGAARPGQLHMISNQPRTKLHSQLDHGSVSRNDRIAGREPVTMHPEDAAERGLTEGQMLRVFNERGAFLGGLRLSTDVRRGVIQVATGAWFDPQDGTCRVGNPNAVTLDRGTSRLAQGPSAHSCLVSVEPAPGPLPAPRAYDGPRIAGA</sequence>
<dbReference type="InterPro" id="IPR009010">
    <property type="entry name" value="Asp_de-COase-like_dom_sf"/>
</dbReference>
<dbReference type="EMBL" id="FXYF01000004">
    <property type="protein sequence ID" value="SMX38733.1"/>
    <property type="molecule type" value="Genomic_DNA"/>
</dbReference>
<dbReference type="EC" id="1.7.2.3" evidence="9"/>
<dbReference type="Pfam" id="PF00384">
    <property type="entry name" value="Molybdopterin"/>
    <property type="match status" value="1"/>
</dbReference>
<reference evidence="9 10" key="1">
    <citation type="submission" date="2017-05" db="EMBL/GenBank/DDBJ databases">
        <authorList>
            <person name="Song R."/>
            <person name="Chenine A.L."/>
            <person name="Ruprecht R.M."/>
        </authorList>
    </citation>
    <scope>NUCLEOTIDE SEQUENCE [LARGE SCALE GENOMIC DNA]</scope>
    <source>
        <strain evidence="9 10">CECT 8898</strain>
    </source>
</reference>
<evidence type="ECO:0000313" key="9">
    <source>
        <dbReference type="EMBL" id="SMX38733.1"/>
    </source>
</evidence>
<comment type="cofactor">
    <cofactor evidence="1">
        <name>Mo-bis(molybdopterin guanine dinucleotide)</name>
        <dbReference type="ChEBI" id="CHEBI:60539"/>
    </cofactor>
</comment>
<dbReference type="Gene3D" id="2.40.40.20">
    <property type="match status" value="1"/>
</dbReference>
<evidence type="ECO:0000313" key="10">
    <source>
        <dbReference type="Proteomes" id="UP000207598"/>
    </source>
</evidence>
<evidence type="ECO:0000256" key="4">
    <source>
        <dbReference type="ARBA" id="ARBA00022723"/>
    </source>
</evidence>
<dbReference type="InterPro" id="IPR041954">
    <property type="entry name" value="CT_DMSOR/BSOR/TMAOR"/>
</dbReference>
<dbReference type="InterPro" id="IPR006656">
    <property type="entry name" value="Mopterin_OxRdtase"/>
</dbReference>
<dbReference type="SUPFAM" id="SSF50692">
    <property type="entry name" value="ADC-like"/>
    <property type="match status" value="1"/>
</dbReference>
<dbReference type="AlphaFoldDB" id="A0A238K7G0"/>
<keyword evidence="4" id="KW-0479">Metal-binding</keyword>
<dbReference type="RefSeq" id="WP_094020537.1">
    <property type="nucleotide sequence ID" value="NZ_FXYF01000004.1"/>
</dbReference>
<proteinExistence type="inferred from homology"/>
<dbReference type="GO" id="GO:0050626">
    <property type="term" value="F:trimethylamine-N-oxide reductase (cytochrome c) activity"/>
    <property type="evidence" value="ECO:0007669"/>
    <property type="project" value="UniProtKB-EC"/>
</dbReference>
<dbReference type="GO" id="GO:0043546">
    <property type="term" value="F:molybdopterin cofactor binding"/>
    <property type="evidence" value="ECO:0007669"/>
    <property type="project" value="InterPro"/>
</dbReference>